<dbReference type="Proteomes" id="UP001249076">
    <property type="component" value="Unassembled WGS sequence"/>
</dbReference>
<protein>
    <submittedName>
        <fullName evidence="5">TatD DNase family protein</fullName>
        <ecNumber evidence="5">3.1.21.-</ecNumber>
    </submittedName>
</protein>
<dbReference type="FunFam" id="3.20.20.140:FF:000005">
    <property type="entry name" value="TatD family hydrolase"/>
    <property type="match status" value="1"/>
</dbReference>
<dbReference type="PANTHER" id="PTHR46124:SF3">
    <property type="entry name" value="HYDROLASE"/>
    <property type="match status" value="1"/>
</dbReference>
<feature type="binding site" evidence="4">
    <location>
        <position position="133"/>
    </location>
    <ligand>
        <name>a divalent metal cation</name>
        <dbReference type="ChEBI" id="CHEBI:60240"/>
        <label>2</label>
    </ligand>
</feature>
<dbReference type="EC" id="3.1.21.-" evidence="5"/>
<dbReference type="Proteomes" id="UP001253458">
    <property type="component" value="Unassembled WGS sequence"/>
</dbReference>
<dbReference type="PROSITE" id="PS01091">
    <property type="entry name" value="TATD_3"/>
    <property type="match status" value="1"/>
</dbReference>
<name>A0AAJ2BXL6_ACIDE</name>
<evidence type="ECO:0000313" key="7">
    <source>
        <dbReference type="Proteomes" id="UP001249076"/>
    </source>
</evidence>
<dbReference type="InterPro" id="IPR018228">
    <property type="entry name" value="DNase_TatD-rel_CS"/>
</dbReference>
<dbReference type="GO" id="GO:0016788">
    <property type="term" value="F:hydrolase activity, acting on ester bonds"/>
    <property type="evidence" value="ECO:0007669"/>
    <property type="project" value="InterPro"/>
</dbReference>
<accession>A0AAJ2BXL6</accession>
<organism evidence="5 8">
    <name type="scientific">Acidovorax delafieldii</name>
    <name type="common">Pseudomonas delafieldii</name>
    <dbReference type="NCBI Taxonomy" id="47920"/>
    <lineage>
        <taxon>Bacteria</taxon>
        <taxon>Pseudomonadati</taxon>
        <taxon>Pseudomonadota</taxon>
        <taxon>Betaproteobacteria</taxon>
        <taxon>Burkholderiales</taxon>
        <taxon>Comamonadaceae</taxon>
        <taxon>Acidovorax</taxon>
    </lineage>
</organism>
<keyword evidence="2 4" id="KW-0479">Metal-binding</keyword>
<evidence type="ECO:0000256" key="2">
    <source>
        <dbReference type="ARBA" id="ARBA00022723"/>
    </source>
</evidence>
<evidence type="ECO:0000256" key="4">
    <source>
        <dbReference type="PIRSR" id="PIRSR005902-1"/>
    </source>
</evidence>
<reference evidence="5 7" key="1">
    <citation type="submission" date="2023-07" db="EMBL/GenBank/DDBJ databases">
        <title>Sorghum-associated microbial communities from plants grown in Nebraska, USA.</title>
        <authorList>
            <person name="Schachtman D."/>
        </authorList>
    </citation>
    <scope>NUCLEOTIDE SEQUENCE</scope>
    <source>
        <strain evidence="6 7">BE105</strain>
        <strain evidence="5">BE69</strain>
    </source>
</reference>
<dbReference type="Gene3D" id="3.20.20.140">
    <property type="entry name" value="Metal-dependent hydrolases"/>
    <property type="match status" value="1"/>
</dbReference>
<feature type="binding site" evidence="4">
    <location>
        <position position="97"/>
    </location>
    <ligand>
        <name>a divalent metal cation</name>
        <dbReference type="ChEBI" id="CHEBI:60240"/>
        <label>1</label>
    </ligand>
</feature>
<keyword evidence="3 5" id="KW-0378">Hydrolase</keyword>
<dbReference type="AlphaFoldDB" id="A0AAJ2BXL6"/>
<sequence length="282" mass="30526">MTAWIDTHCHLDAPEFDADRSTVRAQAAAQGVCHCVIPAVERSNWDTVRTLAHQHGDSYALGIHPLYTGRAEEEDLQHLARYLEQHHADPRLVAIGEIGLDYFVPGLDPARQERFYRAQLQLARRFDLPVILHVRRSADKLLKGLRDLPVRGGIAHAFNGSLQQAQAFSALGFKLGFGGAVTYDRALQLRRLATELPGDALVLETDAPDIPPHWLYTTAAERAAGQAQGRNSPGELPGIAAVVAQLRGQPVEALAGSTRANALAALPRLKGLVADGQLSQGG</sequence>
<dbReference type="InterPro" id="IPR032466">
    <property type="entry name" value="Metal_Hydrolase"/>
</dbReference>
<evidence type="ECO:0000313" key="5">
    <source>
        <dbReference type="EMBL" id="MDR6766330.1"/>
    </source>
</evidence>
<comment type="caution">
    <text evidence="5">The sequence shown here is derived from an EMBL/GenBank/DDBJ whole genome shotgun (WGS) entry which is preliminary data.</text>
</comment>
<feature type="binding site" evidence="4">
    <location>
        <position position="206"/>
    </location>
    <ligand>
        <name>a divalent metal cation</name>
        <dbReference type="ChEBI" id="CHEBI:60240"/>
        <label>1</label>
    </ligand>
</feature>
<keyword evidence="7" id="KW-1185">Reference proteome</keyword>
<proteinExistence type="inferred from homology"/>
<evidence type="ECO:0000313" key="8">
    <source>
        <dbReference type="Proteomes" id="UP001253458"/>
    </source>
</evidence>
<dbReference type="RefSeq" id="WP_209817293.1">
    <property type="nucleotide sequence ID" value="NZ_JAVDTL010000002.1"/>
</dbReference>
<evidence type="ECO:0000256" key="3">
    <source>
        <dbReference type="ARBA" id="ARBA00022801"/>
    </source>
</evidence>
<dbReference type="GO" id="GO:0046872">
    <property type="term" value="F:metal ion binding"/>
    <property type="evidence" value="ECO:0007669"/>
    <property type="project" value="UniProtKB-KW"/>
</dbReference>
<dbReference type="CDD" id="cd01310">
    <property type="entry name" value="TatD_DNAse"/>
    <property type="match status" value="1"/>
</dbReference>
<dbReference type="PANTHER" id="PTHR46124">
    <property type="entry name" value="D-AMINOACYL-TRNA DEACYLASE"/>
    <property type="match status" value="1"/>
</dbReference>
<dbReference type="Pfam" id="PF01026">
    <property type="entry name" value="TatD_DNase"/>
    <property type="match status" value="1"/>
</dbReference>
<dbReference type="InterPro" id="IPR001130">
    <property type="entry name" value="TatD-like"/>
</dbReference>
<dbReference type="EMBL" id="JAVDTL010000002">
    <property type="protein sequence ID" value="MDR6766330.1"/>
    <property type="molecule type" value="Genomic_DNA"/>
</dbReference>
<feature type="binding site" evidence="4">
    <location>
        <position position="10"/>
    </location>
    <ligand>
        <name>a divalent metal cation</name>
        <dbReference type="ChEBI" id="CHEBI:60240"/>
        <label>1</label>
    </ligand>
</feature>
<gene>
    <name evidence="5" type="ORF">J2W88_001595</name>
    <name evidence="6" type="ORF">J2W93_001560</name>
</gene>
<evidence type="ECO:0000256" key="1">
    <source>
        <dbReference type="ARBA" id="ARBA00009275"/>
    </source>
</evidence>
<dbReference type="PIRSF" id="PIRSF005902">
    <property type="entry name" value="DNase_TatD"/>
    <property type="match status" value="1"/>
</dbReference>
<comment type="similarity">
    <text evidence="1">Belongs to the metallo-dependent hydrolases superfamily. TatD-type hydrolase family.</text>
</comment>
<dbReference type="EMBL" id="JAVDTS010000002">
    <property type="protein sequence ID" value="MDR6836732.1"/>
    <property type="molecule type" value="Genomic_DNA"/>
</dbReference>
<dbReference type="SUPFAM" id="SSF51556">
    <property type="entry name" value="Metallo-dependent hydrolases"/>
    <property type="match status" value="1"/>
</dbReference>
<feature type="binding site" evidence="4">
    <location>
        <position position="156"/>
    </location>
    <ligand>
        <name>a divalent metal cation</name>
        <dbReference type="ChEBI" id="CHEBI:60240"/>
        <label>2</label>
    </ligand>
</feature>
<feature type="binding site" evidence="4">
    <location>
        <position position="8"/>
    </location>
    <ligand>
        <name>a divalent metal cation</name>
        <dbReference type="ChEBI" id="CHEBI:60240"/>
        <label>1</label>
    </ligand>
</feature>
<dbReference type="GO" id="GO:0005829">
    <property type="term" value="C:cytosol"/>
    <property type="evidence" value="ECO:0007669"/>
    <property type="project" value="TreeGrafter"/>
</dbReference>
<evidence type="ECO:0000313" key="6">
    <source>
        <dbReference type="EMBL" id="MDR6836732.1"/>
    </source>
</evidence>